<sequence length="204" mass="23896">MSFRKSGICSDFSSLDDDSLTDETSNNNEKIIEKDREIRNLKSENAELCRKVLYLENSHGKECADQILKLMSKEKELNEELEFYTKSYNETMTSFTEFKRDVDNKNKNQAETIKNLQHKIKEFENKGLYVPSYIFQQNIPQTTSKEYFVESAINCPSLGNKKKPGFFGRLFSRDSIITATWFLGFNTLLVVLFVHVFMFTHRYL</sequence>
<gene>
    <name evidence="3" type="ORF">Mgra_00005085</name>
</gene>
<protein>
    <submittedName>
        <fullName evidence="3">Uncharacterized protein</fullName>
    </submittedName>
</protein>
<dbReference type="AlphaFoldDB" id="A0A8S9ZQP9"/>
<comment type="caution">
    <text evidence="3">The sequence shown here is derived from an EMBL/GenBank/DDBJ whole genome shotgun (WGS) entry which is preliminary data.</text>
</comment>
<feature type="transmembrane region" description="Helical" evidence="2">
    <location>
        <begin position="176"/>
        <end position="198"/>
    </location>
</feature>
<keyword evidence="2" id="KW-0472">Membrane</keyword>
<keyword evidence="4" id="KW-1185">Reference proteome</keyword>
<accession>A0A8S9ZQP9</accession>
<proteinExistence type="predicted"/>
<dbReference type="OrthoDB" id="5903016at2759"/>
<evidence type="ECO:0000256" key="2">
    <source>
        <dbReference type="SAM" id="Phobius"/>
    </source>
</evidence>
<reference evidence="3" key="1">
    <citation type="journal article" date="2020" name="Ecol. Evol.">
        <title>Genome structure and content of the rice root-knot nematode (Meloidogyne graminicola).</title>
        <authorList>
            <person name="Phan N.T."/>
            <person name="Danchin E.G.J."/>
            <person name="Klopp C."/>
            <person name="Perfus-Barbeoch L."/>
            <person name="Kozlowski D.K."/>
            <person name="Koutsovoulos G.D."/>
            <person name="Lopez-Roques C."/>
            <person name="Bouchez O."/>
            <person name="Zahm M."/>
            <person name="Besnard G."/>
            <person name="Bellafiore S."/>
        </authorList>
    </citation>
    <scope>NUCLEOTIDE SEQUENCE</scope>
    <source>
        <strain evidence="3">VN-18</strain>
    </source>
</reference>
<keyword evidence="2" id="KW-0812">Transmembrane</keyword>
<dbReference type="Proteomes" id="UP000605970">
    <property type="component" value="Unassembled WGS sequence"/>
</dbReference>
<evidence type="ECO:0000256" key="1">
    <source>
        <dbReference type="SAM" id="Coils"/>
    </source>
</evidence>
<feature type="coiled-coil region" evidence="1">
    <location>
        <begin position="99"/>
        <end position="126"/>
    </location>
</feature>
<name>A0A8S9ZQP9_9BILA</name>
<evidence type="ECO:0000313" key="3">
    <source>
        <dbReference type="EMBL" id="KAF7635543.1"/>
    </source>
</evidence>
<keyword evidence="2" id="KW-1133">Transmembrane helix</keyword>
<dbReference type="EMBL" id="JABEBT010000041">
    <property type="protein sequence ID" value="KAF7635543.1"/>
    <property type="molecule type" value="Genomic_DNA"/>
</dbReference>
<evidence type="ECO:0000313" key="4">
    <source>
        <dbReference type="Proteomes" id="UP000605970"/>
    </source>
</evidence>
<organism evidence="3 4">
    <name type="scientific">Meloidogyne graminicola</name>
    <dbReference type="NCBI Taxonomy" id="189291"/>
    <lineage>
        <taxon>Eukaryota</taxon>
        <taxon>Metazoa</taxon>
        <taxon>Ecdysozoa</taxon>
        <taxon>Nematoda</taxon>
        <taxon>Chromadorea</taxon>
        <taxon>Rhabditida</taxon>
        <taxon>Tylenchina</taxon>
        <taxon>Tylenchomorpha</taxon>
        <taxon>Tylenchoidea</taxon>
        <taxon>Meloidogynidae</taxon>
        <taxon>Meloidogyninae</taxon>
        <taxon>Meloidogyne</taxon>
    </lineage>
</organism>
<keyword evidence="1" id="KW-0175">Coiled coil</keyword>